<dbReference type="InterPro" id="IPR035421">
    <property type="entry name" value="Terminase_6C"/>
</dbReference>
<dbReference type="EMBL" id="FOMN01000011">
    <property type="protein sequence ID" value="SFD60486.1"/>
    <property type="molecule type" value="Genomic_DNA"/>
</dbReference>
<organism evidence="3 4">
    <name type="scientific">Lactobacillus bombicola</name>
    <dbReference type="NCBI Taxonomy" id="1505723"/>
    <lineage>
        <taxon>Bacteria</taxon>
        <taxon>Bacillati</taxon>
        <taxon>Bacillota</taxon>
        <taxon>Bacilli</taxon>
        <taxon>Lactobacillales</taxon>
        <taxon>Lactobacillaceae</taxon>
        <taxon>Lactobacillus</taxon>
    </lineage>
</organism>
<dbReference type="Pfam" id="PF03237">
    <property type="entry name" value="Terminase_6N"/>
    <property type="match status" value="1"/>
</dbReference>
<sequence length="485" mass="55944">MMTMINLTMDDKAELALRAKEELARRNYVDYFSLANPKSKLFAHTKYICEKMQKIIDGERKFYIVEMPPQHGKSMTITQTFPSYYLMRHPDKRVMISAYSQDLFTTFSDANRKHFEEWAYPLFGLQPEKNTSKEFHVKDHRGTFYATSMLGGASGRPADLLIIDDPIKNSEEAMSTTIKDKIWNEWNLTFFPRLQKGGSVIVIMTRWQIDDLAGRLMKKKSLPWEELKLPAIAEDIPDGETDAIGRHNGDALCPQLHTIDSLKIHKHDMGSQKFAALYQQRPSLAAGNIFRRDWVKYYVPTKKMQAELQLTNEQAMVLPLHFTEKVQSWDATFKSKENDDFVAGEVWGKRDANYFLLDWRHARMTFTETIAAITTMTAKHPDARSKYIEDKANGSAIIDTLKNKIEGIIPVEPDGGKEVRASAVSPLWEAGNVYVPHPLWKPEIEEMLEEIFNFPNGPHDDWVDAMTQALNYMGKQKSFFEVYKY</sequence>
<evidence type="ECO:0000313" key="3">
    <source>
        <dbReference type="EMBL" id="SFD60486.1"/>
    </source>
</evidence>
<proteinExistence type="predicted"/>
<protein>
    <submittedName>
        <fullName evidence="3">Phage uncharacterized protein (Putative large terminase), C-terminal domain-containing protein</fullName>
    </submittedName>
</protein>
<dbReference type="AlphaFoldDB" id="A0A1I1TP26"/>
<evidence type="ECO:0000259" key="2">
    <source>
        <dbReference type="Pfam" id="PF17289"/>
    </source>
</evidence>
<gene>
    <name evidence="3" type="ORF">SAMN04487792_1544</name>
</gene>
<reference evidence="4" key="1">
    <citation type="submission" date="2016-10" db="EMBL/GenBank/DDBJ databases">
        <authorList>
            <person name="Varghese N."/>
            <person name="Submissions S."/>
        </authorList>
    </citation>
    <scope>NUCLEOTIDE SEQUENCE [LARGE SCALE GENOMIC DNA]</scope>
    <source>
        <strain evidence="4">R-53102</strain>
    </source>
</reference>
<dbReference type="Gene3D" id="3.40.50.300">
    <property type="entry name" value="P-loop containing nucleotide triphosphate hydrolases"/>
    <property type="match status" value="1"/>
</dbReference>
<name>A0A1I1TP26_9LACO</name>
<keyword evidence="1" id="KW-1188">Viral release from host cell</keyword>
<feature type="domain" description="Terminase large subunit gp17-like C-terminal" evidence="2">
    <location>
        <begin position="328"/>
        <end position="472"/>
    </location>
</feature>
<accession>A0A1I1TP26</accession>
<evidence type="ECO:0000313" key="4">
    <source>
        <dbReference type="Proteomes" id="UP000199599"/>
    </source>
</evidence>
<dbReference type="Pfam" id="PF17289">
    <property type="entry name" value="Terminase_6C"/>
    <property type="match status" value="1"/>
</dbReference>
<dbReference type="Proteomes" id="UP000199599">
    <property type="component" value="Unassembled WGS sequence"/>
</dbReference>
<dbReference type="NCBIfam" id="TIGR01630">
    <property type="entry name" value="psiM2_ORF9"/>
    <property type="match status" value="1"/>
</dbReference>
<dbReference type="InterPro" id="IPR006517">
    <property type="entry name" value="Phage_terminase_lsu-like_C"/>
</dbReference>
<dbReference type="STRING" id="1505723.SAMN04487792_1544"/>
<evidence type="ECO:0000256" key="1">
    <source>
        <dbReference type="ARBA" id="ARBA00022612"/>
    </source>
</evidence>
<dbReference type="InterPro" id="IPR027417">
    <property type="entry name" value="P-loop_NTPase"/>
</dbReference>